<evidence type="ECO:0000256" key="1">
    <source>
        <dbReference type="SAM" id="MobiDB-lite"/>
    </source>
</evidence>
<dbReference type="Pfam" id="PF08576">
    <property type="entry name" value="DUF1764"/>
    <property type="match status" value="1"/>
</dbReference>
<accession>A0ABQ7HZU2</accession>
<feature type="compositionally biased region" description="Basic and acidic residues" evidence="1">
    <location>
        <begin position="43"/>
        <end position="70"/>
    </location>
</feature>
<feature type="compositionally biased region" description="Basic residues" evidence="1">
    <location>
        <begin position="25"/>
        <end position="42"/>
    </location>
</feature>
<reference evidence="2 3" key="1">
    <citation type="submission" date="2019-01" db="EMBL/GenBank/DDBJ databases">
        <title>Genomes sequencing and comparative genomics of infectious freshwater microsporidia, Cucumispora dikerogammari and Thelohania contejeani.</title>
        <authorList>
            <person name="Cormier A."/>
            <person name="Giraud I."/>
            <person name="Wattier R."/>
            <person name="Teixeira M."/>
            <person name="Grandjean F."/>
            <person name="Rigaud T."/>
            <person name="Cordaux R."/>
        </authorList>
    </citation>
    <scope>NUCLEOTIDE SEQUENCE [LARGE SCALE GENOMIC DNA]</scope>
    <source>
        <strain evidence="2">T1</strain>
        <tissue evidence="2">Spores</tissue>
    </source>
</reference>
<dbReference type="PANTHER" id="PTHR34066">
    <property type="entry name" value="GROWTH FACTOR 2"/>
    <property type="match status" value="1"/>
</dbReference>
<evidence type="ECO:0000313" key="3">
    <source>
        <dbReference type="Proteomes" id="UP001516464"/>
    </source>
</evidence>
<evidence type="ECO:0000313" key="2">
    <source>
        <dbReference type="EMBL" id="KAF7683735.1"/>
    </source>
</evidence>
<feature type="region of interest" description="Disordered" evidence="1">
    <location>
        <begin position="20"/>
        <end position="104"/>
    </location>
</feature>
<proteinExistence type="predicted"/>
<gene>
    <name evidence="2" type="ORF">TCON_1056</name>
</gene>
<dbReference type="Proteomes" id="UP001516464">
    <property type="component" value="Unassembled WGS sequence"/>
</dbReference>
<sequence>MSDIIEDIFDNKKTTKEKKNDKLNFKKIKRMRTNKNKKKGNKKKEEKQLNESDKENSSSIDETLKKEIEKRRKNNKKKIIIDDDSSEYGDIRGTKETGRRYTEDGYPIYTMEELKIGQGISDSDHDPFECDCCF</sequence>
<comment type="caution">
    <text evidence="2">The sequence shown here is derived from an EMBL/GenBank/DDBJ whole genome shotgun (WGS) entry which is preliminary data.</text>
</comment>
<dbReference type="PANTHER" id="PTHR34066:SF1">
    <property type="entry name" value="DUF1764 FAMILY PROTEIN"/>
    <property type="match status" value="1"/>
</dbReference>
<dbReference type="InterPro" id="IPR013885">
    <property type="entry name" value="DUF1764_euk"/>
</dbReference>
<organism evidence="2 3">
    <name type="scientific">Astathelohania contejeani</name>
    <dbReference type="NCBI Taxonomy" id="164912"/>
    <lineage>
        <taxon>Eukaryota</taxon>
        <taxon>Fungi</taxon>
        <taxon>Fungi incertae sedis</taxon>
        <taxon>Microsporidia</taxon>
        <taxon>Astathelohaniidae</taxon>
        <taxon>Astathelohania</taxon>
    </lineage>
</organism>
<dbReference type="EMBL" id="SBIQ01000056">
    <property type="protein sequence ID" value="KAF7683735.1"/>
    <property type="molecule type" value="Genomic_DNA"/>
</dbReference>
<keyword evidence="3" id="KW-1185">Reference proteome</keyword>
<feature type="compositionally biased region" description="Basic and acidic residues" evidence="1">
    <location>
        <begin position="89"/>
        <end position="103"/>
    </location>
</feature>
<name>A0ABQ7HZU2_9MICR</name>
<protein>
    <submittedName>
        <fullName evidence="2">Uncharacterized protein</fullName>
    </submittedName>
</protein>